<dbReference type="OrthoDB" id="240576at2"/>
<protein>
    <submittedName>
        <fullName evidence="1">Formylmethanofuran dehydrogenase</fullName>
    </submittedName>
</protein>
<dbReference type="STRING" id="1581680.BN1209_0743"/>
<evidence type="ECO:0000313" key="2">
    <source>
        <dbReference type="Proteomes" id="UP000056322"/>
    </source>
</evidence>
<dbReference type="Proteomes" id="UP000056322">
    <property type="component" value="Chromosome 1"/>
</dbReference>
<proteinExistence type="predicted"/>
<evidence type="ECO:0000313" key="1">
    <source>
        <dbReference type="EMBL" id="CEN55786.1"/>
    </source>
</evidence>
<dbReference type="InterPro" id="IPR016457">
    <property type="entry name" value="Formylmethanofuran_DH_bsu"/>
</dbReference>
<dbReference type="AlphaFoldDB" id="A0A0B7IZ55"/>
<keyword evidence="2" id="KW-1185">Reference proteome</keyword>
<dbReference type="SUPFAM" id="SSF53706">
    <property type="entry name" value="Formate dehydrogenase/DMSO reductase, domains 1-3"/>
    <property type="match status" value="1"/>
</dbReference>
<name>A0A0B7IZ55_9PROT</name>
<dbReference type="HOGENOM" id="CLU_034348_1_0_4"/>
<organism evidence="1 2">
    <name type="scientific">Candidatus Methylopumilus turicensis</name>
    <dbReference type="NCBI Taxonomy" id="1581680"/>
    <lineage>
        <taxon>Bacteria</taxon>
        <taxon>Pseudomonadati</taxon>
        <taxon>Pseudomonadota</taxon>
        <taxon>Betaproteobacteria</taxon>
        <taxon>Nitrosomonadales</taxon>
        <taxon>Methylophilaceae</taxon>
        <taxon>Candidatus Methylopumilus</taxon>
    </lineage>
</organism>
<gene>
    <name evidence="1" type="primary">fwdB</name>
    <name evidence="1" type="ORF">BN1209_0743</name>
</gene>
<dbReference type="GO" id="GO:0015948">
    <property type="term" value="P:methanogenesis"/>
    <property type="evidence" value="ECO:0007669"/>
    <property type="project" value="InterPro"/>
</dbReference>
<dbReference type="GO" id="GO:0018493">
    <property type="term" value="F:formylmethanofuran dehydrogenase activity"/>
    <property type="evidence" value="ECO:0007669"/>
    <property type="project" value="InterPro"/>
</dbReference>
<dbReference type="RefSeq" id="WP_045751008.1">
    <property type="nucleotide sequence ID" value="NZ_LN794158.1"/>
</dbReference>
<accession>A0A0B7IZ55</accession>
<dbReference type="KEGG" id="mbac:BN1209_0743"/>
<reference evidence="2" key="1">
    <citation type="submission" date="2014-12" db="EMBL/GenBank/DDBJ databases">
        <authorList>
            <person name="Salcher M.M."/>
        </authorList>
    </citation>
    <scope>NUCLEOTIDE SEQUENCE [LARGE SCALE GENOMIC DNA]</scope>
    <source>
        <strain evidence="2">MMS-10A-171</strain>
    </source>
</reference>
<dbReference type="PIRSF" id="PIRSF005646">
    <property type="entry name" value="FwdB"/>
    <property type="match status" value="1"/>
</dbReference>
<sequence>MANFSASTLENVTCPACGLLCDDIRIERDNSGKLKVIDKGCAKSVTFFERAVQTSSPSIAGKVVSLIEAVNKAAEILRRSNQPLIAGLGTEVQGMRSVLSLSDKIGATLDHMNAYSNFRNTLVLQNSGWQVTTLTEVRNRVDLLLVIGTDIVSHNPRFFERNIWNKESMFDQDTSAREVVYLGGQNIDTSSGISPKGVKPTVLPCNLERLPEVVAALRAIISGKTLMATEVAGIPVSDLQSLSERLKAAKYSVVTWVSSDLNISHAELTIQNITELVIKLNAKTRSSGLPLGGSEGDYSVNQTSTWTSGYPVRSRFARQYPEYDPHHFSAEKLLANGEADALLWISEFNPDKTPPNVTIPKIVIGHANLQASMKVSDADVFIPLSTAGIDHTGTMFRIDSSVSLPLGKLRESTLPTLAEVMTAIEAAL</sequence>
<dbReference type="EMBL" id="LN794158">
    <property type="protein sequence ID" value="CEN55786.1"/>
    <property type="molecule type" value="Genomic_DNA"/>
</dbReference>